<feature type="binding site" evidence="9">
    <location>
        <position position="219"/>
    </location>
    <ligand>
        <name>1-deoxy-D-xylulose 5-phosphate</name>
        <dbReference type="ChEBI" id="CHEBI:57792"/>
    </ligand>
</feature>
<dbReference type="PATRIC" id="fig|874156.12.peg.2155"/>
<dbReference type="InterPro" id="IPR013512">
    <property type="entry name" value="DXP_reductoisomerase_N"/>
</dbReference>
<dbReference type="AlphaFoldDB" id="A0A0H0XM79"/>
<dbReference type="NCBIfam" id="NF009114">
    <property type="entry name" value="PRK12464.1"/>
    <property type="match status" value="1"/>
</dbReference>
<dbReference type="SUPFAM" id="SSF51735">
    <property type="entry name" value="NAD(P)-binding Rossmann-fold domains"/>
    <property type="match status" value="1"/>
</dbReference>
<feature type="binding site" evidence="9">
    <location>
        <position position="148"/>
    </location>
    <ligand>
        <name>Mn(2+)</name>
        <dbReference type="ChEBI" id="CHEBI:29035"/>
    </ligand>
</feature>
<evidence type="ECO:0000259" key="10">
    <source>
        <dbReference type="Pfam" id="PF02670"/>
    </source>
</evidence>
<accession>A0A0H0XM79</accession>
<comment type="function">
    <text evidence="9">Catalyzes the NADPH-dependent rearrangement and reduction of 1-deoxy-D-xylulose-5-phosphate (DXP) to 2-C-methyl-D-erythritol 4-phosphate (MEP).</text>
</comment>
<feature type="binding site" evidence="9">
    <location>
        <position position="14"/>
    </location>
    <ligand>
        <name>NADPH</name>
        <dbReference type="ChEBI" id="CHEBI:57783"/>
    </ligand>
</feature>
<feature type="binding site" evidence="9">
    <location>
        <position position="11"/>
    </location>
    <ligand>
        <name>NADPH</name>
        <dbReference type="ChEBI" id="CHEBI:57783"/>
    </ligand>
</feature>
<dbReference type="Pfam" id="PF02670">
    <property type="entry name" value="DXP_reductoisom"/>
    <property type="match status" value="1"/>
</dbReference>
<feature type="binding site" evidence="9">
    <location>
        <position position="219"/>
    </location>
    <ligand>
        <name>Mn(2+)</name>
        <dbReference type="ChEBI" id="CHEBI:29035"/>
    </ligand>
</feature>
<evidence type="ECO:0000256" key="3">
    <source>
        <dbReference type="ARBA" id="ARBA00022723"/>
    </source>
</evidence>
<dbReference type="FunFam" id="3.40.50.720:FF:000045">
    <property type="entry name" value="1-deoxy-D-xylulose 5-phosphate reductoisomerase"/>
    <property type="match status" value="1"/>
</dbReference>
<evidence type="ECO:0000313" key="13">
    <source>
        <dbReference type="EMBL" id="KLI63126.1"/>
    </source>
</evidence>
<feature type="binding site" evidence="9">
    <location>
        <position position="122"/>
    </location>
    <ligand>
        <name>NADPH</name>
        <dbReference type="ChEBI" id="CHEBI:57783"/>
    </ligand>
</feature>
<dbReference type="GO" id="GO:0030145">
    <property type="term" value="F:manganese ion binding"/>
    <property type="evidence" value="ECO:0007669"/>
    <property type="project" value="TreeGrafter"/>
</dbReference>
<gene>
    <name evidence="9" type="primary">dxr</name>
    <name evidence="13" type="ORF">AAV99_10500</name>
</gene>
<dbReference type="InterPro" id="IPR036291">
    <property type="entry name" value="NAD(P)-bd_dom_sf"/>
</dbReference>
<dbReference type="UniPathway" id="UPA00056">
    <property type="reaction ID" value="UER00092"/>
</dbReference>
<dbReference type="EC" id="1.1.1.267" evidence="9"/>
<feature type="binding site" evidence="9">
    <location>
        <position position="150"/>
    </location>
    <ligand>
        <name>Mn(2+)</name>
        <dbReference type="ChEBI" id="CHEBI:29035"/>
    </ligand>
</feature>
<dbReference type="PIRSF" id="PIRSF006205">
    <property type="entry name" value="Dxp_reductismrs"/>
    <property type="match status" value="1"/>
</dbReference>
<evidence type="ECO:0000256" key="4">
    <source>
        <dbReference type="ARBA" id="ARBA00022857"/>
    </source>
</evidence>
<dbReference type="Pfam" id="PF08436">
    <property type="entry name" value="DXP_redisom_C"/>
    <property type="match status" value="1"/>
</dbReference>
<evidence type="ECO:0000256" key="9">
    <source>
        <dbReference type="HAMAP-Rule" id="MF_00183"/>
    </source>
</evidence>
<feature type="binding site" evidence="9">
    <location>
        <position position="149"/>
    </location>
    <ligand>
        <name>1-deoxy-D-xylulose 5-phosphate</name>
        <dbReference type="ChEBI" id="CHEBI:57792"/>
    </ligand>
</feature>
<name>A0A0H0XM79_9SPHN</name>
<dbReference type="Gene3D" id="1.10.1740.10">
    <property type="match status" value="1"/>
</dbReference>
<comment type="pathway">
    <text evidence="1 9">Isoprenoid biosynthesis; isopentenyl diphosphate biosynthesis via DXP pathway; isopentenyl diphosphate from 1-deoxy-D-xylulose 5-phosphate: step 1/6.</text>
</comment>
<feature type="domain" description="1-deoxy-D-xylulose 5-phosphate reductoisomerase N-terminal" evidence="10">
    <location>
        <begin position="5"/>
        <end position="130"/>
    </location>
</feature>
<evidence type="ECO:0000256" key="1">
    <source>
        <dbReference type="ARBA" id="ARBA00005094"/>
    </source>
</evidence>
<feature type="binding site" evidence="9">
    <location>
        <position position="150"/>
    </location>
    <ligand>
        <name>1-deoxy-D-xylulose 5-phosphate</name>
        <dbReference type="ChEBI" id="CHEBI:57792"/>
    </ligand>
</feature>
<dbReference type="GO" id="GO:0030604">
    <property type="term" value="F:1-deoxy-D-xylulose-5-phosphate reductoisomerase activity"/>
    <property type="evidence" value="ECO:0007669"/>
    <property type="project" value="UniProtKB-UniRule"/>
</dbReference>
<evidence type="ECO:0000256" key="6">
    <source>
        <dbReference type="ARBA" id="ARBA00023211"/>
    </source>
</evidence>
<comment type="catalytic activity">
    <reaction evidence="8">
        <text>2-C-methyl-D-erythritol 4-phosphate + NADP(+) = 1-deoxy-D-xylulose 5-phosphate + NADPH + H(+)</text>
        <dbReference type="Rhea" id="RHEA:13717"/>
        <dbReference type="ChEBI" id="CHEBI:15378"/>
        <dbReference type="ChEBI" id="CHEBI:57783"/>
        <dbReference type="ChEBI" id="CHEBI:57792"/>
        <dbReference type="ChEBI" id="CHEBI:58262"/>
        <dbReference type="ChEBI" id="CHEBI:58349"/>
        <dbReference type="EC" id="1.1.1.267"/>
    </reaction>
    <physiologicalReaction direction="right-to-left" evidence="8">
        <dbReference type="Rhea" id="RHEA:13719"/>
    </physiologicalReaction>
</comment>
<keyword evidence="14" id="KW-1185">Reference proteome</keyword>
<comment type="caution">
    <text evidence="13">The sequence shown here is derived from an EMBL/GenBank/DDBJ whole genome shotgun (WGS) entry which is preliminary data.</text>
</comment>
<comment type="caution">
    <text evidence="9">Lacks conserved residue(s) required for the propagation of feature annotation.</text>
</comment>
<dbReference type="SUPFAM" id="SSF69055">
    <property type="entry name" value="1-deoxy-D-xylulose-5-phosphate reductoisomerase, C-terminal domain"/>
    <property type="match status" value="1"/>
</dbReference>
<dbReference type="STRING" id="874156.GCA_001021555_02338"/>
<feature type="domain" description="DXP reductoisomerase C-terminal" evidence="12">
    <location>
        <begin position="259"/>
        <end position="375"/>
    </location>
</feature>
<sequence>MTRSISLLGATGSIGDSTLDLIRNDRDHWRVIALTANCSAEKLARLAIEFGAEIAVVGEEGCLPELRQHLSGTGVEAAGGAKALCDAAARGADITVAAIVGCAGLAPTMAAIAQGKTVALANKEALVSAGGVMTRLVDKHGTTLLPVDSEHNAIFQCLQGNDIADVQWITLTASGGPLRTKTYAELESTTPAQAVAHPNWDMGAKISVDSATMMNKGLEFIEAHHLFPVGLDRLRIIVHPQSVIHSMVEYRDGSTLAQLGPSDMRVPIASALAHPARMGTDLKPLDLAAIGELSFFPPDEERFPATKLAREAVHAGGAAPAVLNAANEVAVAAFLAGQVKFTQISAIVARTLENYAPSAPETLDAVLAVDAEARARAAQMLEPV</sequence>
<keyword evidence="3 9" id="KW-0479">Metal-binding</keyword>
<comment type="similarity">
    <text evidence="2 9">Belongs to the DXR family.</text>
</comment>
<keyword evidence="13" id="KW-0413">Isomerase</keyword>
<feature type="binding site" evidence="9">
    <location>
        <position position="216"/>
    </location>
    <ligand>
        <name>1-deoxy-D-xylulose 5-phosphate</name>
        <dbReference type="ChEBI" id="CHEBI:57792"/>
    </ligand>
</feature>
<dbReference type="InterPro" id="IPR026877">
    <property type="entry name" value="DXPR_C"/>
</dbReference>
<dbReference type="GO" id="GO:0051484">
    <property type="term" value="P:isopentenyl diphosphate biosynthetic process, methylerythritol 4-phosphate pathway involved in terpenoid biosynthetic process"/>
    <property type="evidence" value="ECO:0007669"/>
    <property type="project" value="UniProtKB-ARBA"/>
</dbReference>
<feature type="binding site" evidence="9">
    <location>
        <position position="123"/>
    </location>
    <ligand>
        <name>1-deoxy-D-xylulose 5-phosphate</name>
        <dbReference type="ChEBI" id="CHEBI:57792"/>
    </ligand>
</feature>
<dbReference type="GO" id="GO:0016853">
    <property type="term" value="F:isomerase activity"/>
    <property type="evidence" value="ECO:0007669"/>
    <property type="project" value="UniProtKB-KW"/>
</dbReference>
<dbReference type="OrthoDB" id="9806546at2"/>
<dbReference type="PANTHER" id="PTHR30525:SF0">
    <property type="entry name" value="1-DEOXY-D-XYLULOSE 5-PHOSPHATE REDUCTOISOMERASE, CHLOROPLASTIC"/>
    <property type="match status" value="1"/>
</dbReference>
<dbReference type="InterPro" id="IPR036169">
    <property type="entry name" value="DXPR_C_sf"/>
</dbReference>
<dbReference type="Gene3D" id="3.40.50.720">
    <property type="entry name" value="NAD(P)-binding Rossmann-like Domain"/>
    <property type="match status" value="1"/>
</dbReference>
<feature type="binding site" evidence="9">
    <location>
        <position position="124"/>
    </location>
    <ligand>
        <name>NADPH</name>
        <dbReference type="ChEBI" id="CHEBI:57783"/>
    </ligand>
</feature>
<dbReference type="HAMAP" id="MF_00183">
    <property type="entry name" value="DXP_reductoisom"/>
    <property type="match status" value="1"/>
</dbReference>
<feature type="binding site" evidence="9">
    <location>
        <position position="215"/>
    </location>
    <ligand>
        <name>1-deoxy-D-xylulose 5-phosphate</name>
        <dbReference type="ChEBI" id="CHEBI:57792"/>
    </ligand>
</feature>
<comment type="cofactor">
    <cofactor evidence="9">
        <name>Mg(2+)</name>
        <dbReference type="ChEBI" id="CHEBI:18420"/>
    </cofactor>
    <cofactor evidence="9">
        <name>Mn(2+)</name>
        <dbReference type="ChEBI" id="CHEBI:29035"/>
    </cofactor>
</comment>
<dbReference type="RefSeq" id="WP_047094018.1">
    <property type="nucleotide sequence ID" value="NZ_LBHU01000003.1"/>
</dbReference>
<keyword evidence="5 9" id="KW-0560">Oxidoreductase</keyword>
<evidence type="ECO:0000313" key="14">
    <source>
        <dbReference type="Proteomes" id="UP000053455"/>
    </source>
</evidence>
<dbReference type="GO" id="GO:0070402">
    <property type="term" value="F:NADPH binding"/>
    <property type="evidence" value="ECO:0007669"/>
    <property type="project" value="InterPro"/>
</dbReference>
<dbReference type="InterPro" id="IPR003821">
    <property type="entry name" value="DXP_reductoisomerase"/>
</dbReference>
<dbReference type="Proteomes" id="UP000053455">
    <property type="component" value="Unassembled WGS sequence"/>
</dbReference>
<feature type="domain" description="1-deoxy-D-xylulose 5-phosphate reductoisomerase C-terminal" evidence="11">
    <location>
        <begin position="144"/>
        <end position="227"/>
    </location>
</feature>
<protein>
    <recommendedName>
        <fullName evidence="9">1-deoxy-D-xylulose 5-phosphate reductoisomerase</fullName>
        <shortName evidence="9">DXP reductoisomerase</shortName>
        <ecNumber evidence="9">1.1.1.267</ecNumber>
    </recommendedName>
    <alternativeName>
        <fullName evidence="9">1-deoxyxylulose-5-phosphate reductoisomerase</fullName>
    </alternativeName>
    <alternativeName>
        <fullName evidence="9">2-C-methyl-D-erythritol 4-phosphate synthase</fullName>
    </alternativeName>
</protein>
<feature type="binding site" evidence="9">
    <location>
        <position position="13"/>
    </location>
    <ligand>
        <name>NADPH</name>
        <dbReference type="ChEBI" id="CHEBI:57783"/>
    </ligand>
</feature>
<evidence type="ECO:0000256" key="7">
    <source>
        <dbReference type="ARBA" id="ARBA00023229"/>
    </source>
</evidence>
<keyword evidence="9" id="KW-0460">Magnesium</keyword>
<keyword evidence="6 9" id="KW-0464">Manganese</keyword>
<keyword evidence="7 9" id="KW-0414">Isoprene biosynthesis</keyword>
<keyword evidence="4 9" id="KW-0521">NADP</keyword>
<dbReference type="SUPFAM" id="SSF55347">
    <property type="entry name" value="Glyceraldehyde-3-phosphate dehydrogenase-like, C-terminal domain"/>
    <property type="match status" value="1"/>
</dbReference>
<evidence type="ECO:0000259" key="12">
    <source>
        <dbReference type="Pfam" id="PF13288"/>
    </source>
</evidence>
<dbReference type="Pfam" id="PF13288">
    <property type="entry name" value="DXPR_C"/>
    <property type="match status" value="1"/>
</dbReference>
<feature type="binding site" evidence="9">
    <location>
        <position position="210"/>
    </location>
    <ligand>
        <name>1-deoxy-D-xylulose 5-phosphate</name>
        <dbReference type="ChEBI" id="CHEBI:57792"/>
    </ligand>
</feature>
<feature type="binding site" evidence="9">
    <location>
        <position position="174"/>
    </location>
    <ligand>
        <name>1-deoxy-D-xylulose 5-phosphate</name>
        <dbReference type="ChEBI" id="CHEBI:57792"/>
    </ligand>
</feature>
<evidence type="ECO:0000256" key="8">
    <source>
        <dbReference type="ARBA" id="ARBA00048543"/>
    </source>
</evidence>
<feature type="binding site" evidence="9">
    <location>
        <position position="12"/>
    </location>
    <ligand>
        <name>NADPH</name>
        <dbReference type="ChEBI" id="CHEBI:57783"/>
    </ligand>
</feature>
<dbReference type="InterPro" id="IPR013644">
    <property type="entry name" value="DXP_reductoisomerase_C"/>
</dbReference>
<dbReference type="PANTHER" id="PTHR30525">
    <property type="entry name" value="1-DEOXY-D-XYLULOSE 5-PHOSPHATE REDUCTOISOMERASE"/>
    <property type="match status" value="1"/>
</dbReference>
<feature type="binding site" evidence="9">
    <location>
        <position position="203"/>
    </location>
    <ligand>
        <name>NADPH</name>
        <dbReference type="ChEBI" id="CHEBI:57783"/>
    </ligand>
</feature>
<evidence type="ECO:0000259" key="11">
    <source>
        <dbReference type="Pfam" id="PF08436"/>
    </source>
</evidence>
<dbReference type="NCBIfam" id="TIGR00243">
    <property type="entry name" value="Dxr"/>
    <property type="match status" value="1"/>
</dbReference>
<dbReference type="EMBL" id="LBHU01000003">
    <property type="protein sequence ID" value="KLI63126.1"/>
    <property type="molecule type" value="Genomic_DNA"/>
</dbReference>
<evidence type="ECO:0000256" key="2">
    <source>
        <dbReference type="ARBA" id="ARBA00006825"/>
    </source>
</evidence>
<reference evidence="13 14" key="1">
    <citation type="submission" date="2015-04" db="EMBL/GenBank/DDBJ databases">
        <title>The draft genome sequence of Erythrobacter marinus HWDM-33.</title>
        <authorList>
            <person name="Zhuang L."/>
            <person name="Liu Y."/>
            <person name="Shao Z."/>
        </authorList>
    </citation>
    <scope>NUCLEOTIDE SEQUENCE [LARGE SCALE GENOMIC DNA]</scope>
    <source>
        <strain evidence="13 14">HWDM-33</strain>
    </source>
</reference>
<feature type="binding site" evidence="9">
    <location>
        <position position="197"/>
    </location>
    <ligand>
        <name>1-deoxy-D-xylulose 5-phosphate</name>
        <dbReference type="ChEBI" id="CHEBI:57792"/>
    </ligand>
</feature>
<proteinExistence type="inferred from homology"/>
<organism evidence="13 14">
    <name type="scientific">Aurantiacibacter marinus</name>
    <dbReference type="NCBI Taxonomy" id="874156"/>
    <lineage>
        <taxon>Bacteria</taxon>
        <taxon>Pseudomonadati</taxon>
        <taxon>Pseudomonadota</taxon>
        <taxon>Alphaproteobacteria</taxon>
        <taxon>Sphingomonadales</taxon>
        <taxon>Erythrobacteraceae</taxon>
        <taxon>Aurantiacibacter</taxon>
    </lineage>
</organism>
<evidence type="ECO:0000256" key="5">
    <source>
        <dbReference type="ARBA" id="ARBA00023002"/>
    </source>
</evidence>